<dbReference type="InterPro" id="IPR009732">
    <property type="entry name" value="DUF1304"/>
</dbReference>
<dbReference type="PANTHER" id="PTHR38446">
    <property type="entry name" value="BLL0914 PROTEIN"/>
    <property type="match status" value="1"/>
</dbReference>
<name>A0A1G7AUD7_9ACTN</name>
<dbReference type="OrthoDB" id="9803832at2"/>
<sequence>MNVVASVLVGLVAALHLYFLVLEMFLWTKPLGRRTFGNDVEFAEASKVLAANQGLYNGFLVAGLVWGLVADRTDVQVFFLGCVVVAGVYGALTVSARILLVQALPAAVALLAVAIDS</sequence>
<dbReference type="Proteomes" id="UP000199034">
    <property type="component" value="Unassembled WGS sequence"/>
</dbReference>
<proteinExistence type="predicted"/>
<accession>A0A1G7AUD7</accession>
<dbReference type="PANTHER" id="PTHR38446:SF1">
    <property type="entry name" value="BLL0914 PROTEIN"/>
    <property type="match status" value="1"/>
</dbReference>
<reference evidence="1 2" key="1">
    <citation type="submission" date="2016-10" db="EMBL/GenBank/DDBJ databases">
        <authorList>
            <person name="de Groot N.N."/>
        </authorList>
    </citation>
    <scope>NUCLEOTIDE SEQUENCE [LARGE SCALE GENOMIC DNA]</scope>
    <source>
        <strain evidence="1 2">CGMCC 4.6858</strain>
    </source>
</reference>
<dbReference type="Pfam" id="PF06993">
    <property type="entry name" value="DUF1304"/>
    <property type="match status" value="1"/>
</dbReference>
<dbReference type="AlphaFoldDB" id="A0A1G7AUD7"/>
<dbReference type="EMBL" id="FMZM01000016">
    <property type="protein sequence ID" value="SDE17615.1"/>
    <property type="molecule type" value="Genomic_DNA"/>
</dbReference>
<keyword evidence="2" id="KW-1185">Reference proteome</keyword>
<gene>
    <name evidence="1" type="ORF">SAMN05421872_11652</name>
</gene>
<evidence type="ECO:0000313" key="1">
    <source>
        <dbReference type="EMBL" id="SDE17615.1"/>
    </source>
</evidence>
<evidence type="ECO:0000313" key="2">
    <source>
        <dbReference type="Proteomes" id="UP000199034"/>
    </source>
</evidence>
<dbReference type="RefSeq" id="WP_090860684.1">
    <property type="nucleotide sequence ID" value="NZ_FMZM01000016.1"/>
</dbReference>
<organism evidence="1 2">
    <name type="scientific">Nocardioides lianchengensis</name>
    <dbReference type="NCBI Taxonomy" id="1045774"/>
    <lineage>
        <taxon>Bacteria</taxon>
        <taxon>Bacillati</taxon>
        <taxon>Actinomycetota</taxon>
        <taxon>Actinomycetes</taxon>
        <taxon>Propionibacteriales</taxon>
        <taxon>Nocardioidaceae</taxon>
        <taxon>Nocardioides</taxon>
    </lineage>
</organism>
<protein>
    <submittedName>
        <fullName evidence="1">Putative membrane protein</fullName>
    </submittedName>
</protein>